<dbReference type="EMBL" id="FP929052">
    <property type="protein sequence ID" value="CBL16992.1"/>
    <property type="molecule type" value="Genomic_DNA"/>
</dbReference>
<keyword evidence="2" id="KW-1185">Reference proteome</keyword>
<sequence length="271" mass="31164">MLSDSHFKILMYEGDASTIFPNTDIKGGVVISYRNTMDEFGAIQTFTIYPQLNTILKRILQFVENNSLAELAFVATKFNSENLFRDFSHYEGHERRMSSNVLSFDCFHSEKQNRGDIQIYGIYEKKRSFRYISYEYVDLSDTNIQKYKIIMPKADGNGAFGSIITMPEILPPASGFTHTFLGLGGFETKDEAKAALKYIKTKFARALLGVLKVTQDLNADKWKYVPLQDFTPTSDIDWSKPIAEIDRQLYKKYGLTPDEIKFIETHVKEMK</sequence>
<reference evidence="1" key="1">
    <citation type="submission" date="2010-03" db="EMBL/GenBank/DDBJ databases">
        <title>The genome sequence of Ruminococcus sp. 18P13.</title>
        <authorList>
            <consortium name="metaHIT consortium -- http://www.metahit.eu/"/>
            <person name="Pajon A."/>
            <person name="Turner K."/>
            <person name="Parkhill J."/>
            <person name="Bernalier A."/>
        </authorList>
    </citation>
    <scope>NUCLEOTIDE SEQUENCE [LARGE SCALE GENOMIC DNA]</scope>
    <source>
        <strain evidence="1">Type strain: 18P13</strain>
    </source>
</reference>
<evidence type="ECO:0000313" key="1">
    <source>
        <dbReference type="EMBL" id="CBL16992.1"/>
    </source>
</evidence>
<dbReference type="HOGENOM" id="CLU_024181_0_0_9"/>
<dbReference type="BioCyc" id="RCHA213810:RUM_RS12325-MONOMER"/>
<dbReference type="STRING" id="213810.RUM_08040"/>
<dbReference type="KEGG" id="rch:RUM_08040"/>
<dbReference type="AlphaFoldDB" id="D4LBJ7"/>
<reference evidence="1" key="2">
    <citation type="submission" date="2010-03" db="EMBL/GenBank/DDBJ databases">
        <authorList>
            <person name="Pajon A."/>
        </authorList>
    </citation>
    <scope>NUCLEOTIDE SEQUENCE</scope>
    <source>
        <strain evidence="1">Type strain: 18P13</strain>
    </source>
</reference>
<dbReference type="RefSeq" id="WP_015557899.1">
    <property type="nucleotide sequence ID" value="NC_021039.1"/>
</dbReference>
<evidence type="ECO:0000313" key="2">
    <source>
        <dbReference type="Proteomes" id="UP000007054"/>
    </source>
</evidence>
<dbReference type="Proteomes" id="UP000007054">
    <property type="component" value="Chromosome"/>
</dbReference>
<proteinExistence type="predicted"/>
<dbReference type="REBASE" id="32038">
    <property type="entry name" value="Rsp18ORF8040P"/>
</dbReference>
<protein>
    <submittedName>
        <fullName evidence="1">Uncharacterized protein</fullName>
    </submittedName>
</protein>
<gene>
    <name evidence="1" type="ordered locus">RUM_08040</name>
</gene>
<name>D4LBJ7_RUMC1</name>
<organism evidence="1 2">
    <name type="scientific">Ruminococcus champanellensis (strain DSM 18848 / JCM 17042 / KCTC 15320 / 18P13)</name>
    <dbReference type="NCBI Taxonomy" id="213810"/>
    <lineage>
        <taxon>Bacteria</taxon>
        <taxon>Bacillati</taxon>
        <taxon>Bacillota</taxon>
        <taxon>Clostridia</taxon>
        <taxon>Eubacteriales</taxon>
        <taxon>Oscillospiraceae</taxon>
        <taxon>Ruminococcus</taxon>
    </lineage>
</organism>
<dbReference type="GeneID" id="83157222"/>
<dbReference type="PATRIC" id="fig|213810.4.peg.719"/>
<accession>D4LBJ7</accession>